<evidence type="ECO:0000313" key="3">
    <source>
        <dbReference type="Proteomes" id="UP001169063"/>
    </source>
</evidence>
<keyword evidence="3" id="KW-1185">Reference proteome</keyword>
<comment type="caution">
    <text evidence="2">The sequence shown here is derived from an EMBL/GenBank/DDBJ whole genome shotgun (WGS) entry which is preliminary data.</text>
</comment>
<dbReference type="Proteomes" id="UP001169063">
    <property type="component" value="Unassembled WGS sequence"/>
</dbReference>
<dbReference type="EMBL" id="JAUKTR010000004">
    <property type="protein sequence ID" value="MDO1559858.1"/>
    <property type="molecule type" value="Genomic_DNA"/>
</dbReference>
<organism evidence="2 3">
    <name type="scientific">Peiella sedimenti</name>
    <dbReference type="NCBI Taxonomy" id="3061083"/>
    <lineage>
        <taxon>Bacteria</taxon>
        <taxon>Pseudomonadati</taxon>
        <taxon>Pseudomonadota</taxon>
        <taxon>Alphaproteobacteria</taxon>
        <taxon>Caulobacterales</taxon>
        <taxon>Caulobacteraceae</taxon>
        <taxon>Peiella</taxon>
    </lineage>
</organism>
<dbReference type="SUPFAM" id="SSF56935">
    <property type="entry name" value="Porins"/>
    <property type="match status" value="1"/>
</dbReference>
<feature type="chain" id="PRO_5047374332" evidence="1">
    <location>
        <begin position="23"/>
        <end position="241"/>
    </location>
</feature>
<sequence length="241" mass="26056">MARPIALAAAAALLFTALPAVAQESPAVGEVPGAFGGGSWSFQAGAFSDYRSKGASKTGGDPYAYGAVEWASASDVFYAGAEVSNIESSTGADTEIELAVGYRPEAFGYNWDFNAAHKSYLGARPGQEDQAWEFTSDVSRSIGPASGRLRFQYSPDSAGSTRSWTWVEARAGWKFTPDFRTTAAIGRREQVNGVDYTAWNIGATYRVNDNLDFDVRWYDTSEDGRSPTYDSQLVAGFNVYF</sequence>
<evidence type="ECO:0000313" key="2">
    <source>
        <dbReference type="EMBL" id="MDO1559858.1"/>
    </source>
</evidence>
<dbReference type="Pfam" id="PF09694">
    <property type="entry name" value="Gcw_chp"/>
    <property type="match status" value="1"/>
</dbReference>
<feature type="signal peptide" evidence="1">
    <location>
        <begin position="1"/>
        <end position="22"/>
    </location>
</feature>
<dbReference type="InterPro" id="IPR010239">
    <property type="entry name" value="CHP02001"/>
</dbReference>
<name>A0ABT8SMS0_9CAUL</name>
<dbReference type="NCBIfam" id="TIGR02001">
    <property type="entry name" value="gcw_chp"/>
    <property type="match status" value="1"/>
</dbReference>
<proteinExistence type="predicted"/>
<reference evidence="2" key="1">
    <citation type="submission" date="2023-07" db="EMBL/GenBank/DDBJ databases">
        <title>Brevundimonas soil sp. nov., isolated from the soil of chemical plant.</title>
        <authorList>
            <person name="Wu N."/>
        </authorList>
    </citation>
    <scope>NUCLEOTIDE SEQUENCE</scope>
    <source>
        <strain evidence="2">XZ-24</strain>
    </source>
</reference>
<evidence type="ECO:0000256" key="1">
    <source>
        <dbReference type="SAM" id="SignalP"/>
    </source>
</evidence>
<gene>
    <name evidence="2" type="ORF">Q0812_10520</name>
</gene>
<keyword evidence="1" id="KW-0732">Signal</keyword>
<protein>
    <submittedName>
        <fullName evidence="2">TorF family putative porin</fullName>
    </submittedName>
</protein>
<accession>A0ABT8SMS0</accession>